<evidence type="ECO:0000256" key="4">
    <source>
        <dbReference type="RuleBase" id="RU000509"/>
    </source>
</evidence>
<protein>
    <recommendedName>
        <fullName evidence="4">Beta-amylase</fullName>
        <ecNumber evidence="4">3.2.1.2</ecNumber>
    </recommendedName>
</protein>
<comment type="similarity">
    <text evidence="1 4">Belongs to the glycosyl hydrolase 14 family.</text>
</comment>
<reference evidence="6" key="3">
    <citation type="submission" date="2022-06" db="UniProtKB">
        <authorList>
            <consortium name="EnsemblPlants"/>
        </authorList>
    </citation>
    <scope>IDENTIFICATION</scope>
</reference>
<dbReference type="AlphaFoldDB" id="A0A8R7JY34"/>
<evidence type="ECO:0000256" key="2">
    <source>
        <dbReference type="ARBA" id="ARBA00023277"/>
    </source>
</evidence>
<dbReference type="EC" id="3.2.1.2" evidence="4"/>
<dbReference type="PRINTS" id="PR00750">
    <property type="entry name" value="BETAAMYLASE"/>
</dbReference>
<evidence type="ECO:0000313" key="7">
    <source>
        <dbReference type="Proteomes" id="UP000015106"/>
    </source>
</evidence>
<name>A0A8R7JY34_TRIUA</name>
<dbReference type="GO" id="GO:0000272">
    <property type="term" value="P:polysaccharide catabolic process"/>
    <property type="evidence" value="ECO:0007669"/>
    <property type="project" value="UniProtKB-KW"/>
</dbReference>
<dbReference type="InterPro" id="IPR017853">
    <property type="entry name" value="GH"/>
</dbReference>
<proteinExistence type="inferred from homology"/>
<sequence>MAAAEAAGKPECGFTGPTAPVTTSAGRRTRSSSVRMAAAGTASTVTSSCPGTRRCSRTTATACCRARRPCSPARRAYTSPPRWPASTGTTAPDPKRRSSPRGYYNTRHHDGYQPIARMLARHGAVLNFTCVEMRDHEQPQDAQCMPEGLVRQVAAASRGAGIGLAGENALPRYDDTAHDQVVGTAVERAEEDRMVAFTYLRMGPDLFQPDNWRMSKSGSKSGSCREAAEREARR</sequence>
<dbReference type="Proteomes" id="UP000015106">
    <property type="component" value="Chromosome 1"/>
</dbReference>
<evidence type="ECO:0000256" key="3">
    <source>
        <dbReference type="ARBA" id="ARBA00023326"/>
    </source>
</evidence>
<keyword evidence="7" id="KW-1185">Reference proteome</keyword>
<feature type="compositionally biased region" description="Low complexity" evidence="5">
    <location>
        <begin position="22"/>
        <end position="48"/>
    </location>
</feature>
<evidence type="ECO:0000256" key="1">
    <source>
        <dbReference type="ARBA" id="ARBA00005652"/>
    </source>
</evidence>
<feature type="region of interest" description="Disordered" evidence="5">
    <location>
        <begin position="1"/>
        <end position="55"/>
    </location>
</feature>
<reference evidence="7" key="1">
    <citation type="journal article" date="2013" name="Nature">
        <title>Draft genome of the wheat A-genome progenitor Triticum urartu.</title>
        <authorList>
            <person name="Ling H.Q."/>
            <person name="Zhao S."/>
            <person name="Liu D."/>
            <person name="Wang J."/>
            <person name="Sun H."/>
            <person name="Zhang C."/>
            <person name="Fan H."/>
            <person name="Li D."/>
            <person name="Dong L."/>
            <person name="Tao Y."/>
            <person name="Gao C."/>
            <person name="Wu H."/>
            <person name="Li Y."/>
            <person name="Cui Y."/>
            <person name="Guo X."/>
            <person name="Zheng S."/>
            <person name="Wang B."/>
            <person name="Yu K."/>
            <person name="Liang Q."/>
            <person name="Yang W."/>
            <person name="Lou X."/>
            <person name="Chen J."/>
            <person name="Feng M."/>
            <person name="Jian J."/>
            <person name="Zhang X."/>
            <person name="Luo G."/>
            <person name="Jiang Y."/>
            <person name="Liu J."/>
            <person name="Wang Z."/>
            <person name="Sha Y."/>
            <person name="Zhang B."/>
            <person name="Wu H."/>
            <person name="Tang D."/>
            <person name="Shen Q."/>
            <person name="Xue P."/>
            <person name="Zou S."/>
            <person name="Wang X."/>
            <person name="Liu X."/>
            <person name="Wang F."/>
            <person name="Yang Y."/>
            <person name="An X."/>
            <person name="Dong Z."/>
            <person name="Zhang K."/>
            <person name="Zhang X."/>
            <person name="Luo M.C."/>
            <person name="Dvorak J."/>
            <person name="Tong Y."/>
            <person name="Wang J."/>
            <person name="Yang H."/>
            <person name="Li Z."/>
            <person name="Wang D."/>
            <person name="Zhang A."/>
            <person name="Wang J."/>
        </authorList>
    </citation>
    <scope>NUCLEOTIDE SEQUENCE</scope>
    <source>
        <strain evidence="7">cv. G1812</strain>
    </source>
</reference>
<accession>A0A8R7JY34</accession>
<dbReference type="PANTHER" id="PTHR31352:SF31">
    <property type="entry name" value="BETA-AMYLASE 1, CHLOROPLASTIC"/>
    <property type="match status" value="1"/>
</dbReference>
<keyword evidence="4" id="KW-0378">Hydrolase</keyword>
<evidence type="ECO:0000256" key="5">
    <source>
        <dbReference type="SAM" id="MobiDB-lite"/>
    </source>
</evidence>
<dbReference type="Gene3D" id="3.20.20.80">
    <property type="entry name" value="Glycosidases"/>
    <property type="match status" value="1"/>
</dbReference>
<comment type="catalytic activity">
    <reaction evidence="4">
        <text>Hydrolysis of (1-&gt;4)-alpha-D-glucosidic linkages in polysaccharides so as to remove successive maltose units from the non-reducing ends of the chains.</text>
        <dbReference type="EC" id="3.2.1.2"/>
    </reaction>
</comment>
<dbReference type="PANTHER" id="PTHR31352">
    <property type="entry name" value="BETA-AMYLASE 1, CHLOROPLASTIC"/>
    <property type="match status" value="1"/>
</dbReference>
<reference evidence="6" key="2">
    <citation type="submission" date="2018-03" db="EMBL/GenBank/DDBJ databases">
        <title>The Triticum urartu genome reveals the dynamic nature of wheat genome evolution.</title>
        <authorList>
            <person name="Ling H."/>
            <person name="Ma B."/>
            <person name="Shi X."/>
            <person name="Liu H."/>
            <person name="Dong L."/>
            <person name="Sun H."/>
            <person name="Cao Y."/>
            <person name="Gao Q."/>
            <person name="Zheng S."/>
            <person name="Li Y."/>
            <person name="Yu Y."/>
            <person name="Du H."/>
            <person name="Qi M."/>
            <person name="Li Y."/>
            <person name="Yu H."/>
            <person name="Cui Y."/>
            <person name="Wang N."/>
            <person name="Chen C."/>
            <person name="Wu H."/>
            <person name="Zhao Y."/>
            <person name="Zhang J."/>
            <person name="Li Y."/>
            <person name="Zhou W."/>
            <person name="Zhang B."/>
            <person name="Hu W."/>
            <person name="Eijk M."/>
            <person name="Tang J."/>
            <person name="Witsenboer H."/>
            <person name="Zhao S."/>
            <person name="Li Z."/>
            <person name="Zhang A."/>
            <person name="Wang D."/>
            <person name="Liang C."/>
        </authorList>
    </citation>
    <scope>NUCLEOTIDE SEQUENCE [LARGE SCALE GENOMIC DNA]</scope>
    <source>
        <strain evidence="6">cv. G1812</strain>
    </source>
</reference>
<dbReference type="SUPFAM" id="SSF51445">
    <property type="entry name" value="(Trans)glycosidases"/>
    <property type="match status" value="1"/>
</dbReference>
<organism evidence="6 7">
    <name type="scientific">Triticum urartu</name>
    <name type="common">Red wild einkorn</name>
    <name type="synonym">Crithodium urartu</name>
    <dbReference type="NCBI Taxonomy" id="4572"/>
    <lineage>
        <taxon>Eukaryota</taxon>
        <taxon>Viridiplantae</taxon>
        <taxon>Streptophyta</taxon>
        <taxon>Embryophyta</taxon>
        <taxon>Tracheophyta</taxon>
        <taxon>Spermatophyta</taxon>
        <taxon>Magnoliopsida</taxon>
        <taxon>Liliopsida</taxon>
        <taxon>Poales</taxon>
        <taxon>Poaceae</taxon>
        <taxon>BOP clade</taxon>
        <taxon>Pooideae</taxon>
        <taxon>Triticodae</taxon>
        <taxon>Triticeae</taxon>
        <taxon>Triticinae</taxon>
        <taxon>Triticum</taxon>
    </lineage>
</organism>
<feature type="region of interest" description="Disordered" evidence="5">
    <location>
        <begin position="72"/>
        <end position="107"/>
    </location>
</feature>
<feature type="region of interest" description="Disordered" evidence="5">
    <location>
        <begin position="210"/>
        <end position="234"/>
    </location>
</feature>
<keyword evidence="3 4" id="KW-0624">Polysaccharide degradation</keyword>
<evidence type="ECO:0000313" key="6">
    <source>
        <dbReference type="EnsemblPlants" id="TuG1812G0100001728.01.T01.cds253749"/>
    </source>
</evidence>
<keyword evidence="2 4" id="KW-0119">Carbohydrate metabolism</keyword>
<dbReference type="EnsemblPlants" id="TuG1812G0100001728.01.T01">
    <property type="protein sequence ID" value="TuG1812G0100001728.01.T01.cds253749"/>
    <property type="gene ID" value="TuG1812G0100001728.01"/>
</dbReference>
<keyword evidence="4" id="KW-0326">Glycosidase</keyword>
<dbReference type="GO" id="GO:0016161">
    <property type="term" value="F:beta-amylase activity"/>
    <property type="evidence" value="ECO:0007669"/>
    <property type="project" value="UniProtKB-EC"/>
</dbReference>
<dbReference type="InterPro" id="IPR001554">
    <property type="entry name" value="Glyco_hydro_14"/>
</dbReference>
<dbReference type="Gramene" id="TuG1812G0100001728.01.T01">
    <property type="protein sequence ID" value="TuG1812G0100001728.01.T01.cds253749"/>
    <property type="gene ID" value="TuG1812G0100001728.01"/>
</dbReference>
<dbReference type="Pfam" id="PF01373">
    <property type="entry name" value="Glyco_hydro_14"/>
    <property type="match status" value="1"/>
</dbReference>